<dbReference type="SUPFAM" id="SSF52833">
    <property type="entry name" value="Thioredoxin-like"/>
    <property type="match status" value="1"/>
</dbReference>
<feature type="domain" description="Thioredoxin" evidence="2">
    <location>
        <begin position="15"/>
        <end position="153"/>
    </location>
</feature>
<feature type="signal peptide" evidence="1">
    <location>
        <begin position="1"/>
        <end position="17"/>
    </location>
</feature>
<dbReference type="Gene3D" id="3.40.30.10">
    <property type="entry name" value="Glutaredoxin"/>
    <property type="match status" value="1"/>
</dbReference>
<sequence length="184" mass="20340">MLKNLVFFFGAVGSAFAFSPLRPQSVRLSHTTIGRHTQRLQSSIIDVDESSFKSILEENDVVLLDICAPWCGPCKLIEPVLDRCGKRWGDALTIARYDIEQKSLAVKIELVRQEALPKKLPSLILFQNGKVVAKRAGVVNDDSLDEFLEESLAVDVGADDNEVESRSGLISFAQAKDDYMLSSP</sequence>
<dbReference type="PROSITE" id="PS51352">
    <property type="entry name" value="THIOREDOXIN_2"/>
    <property type="match status" value="1"/>
</dbReference>
<dbReference type="CDD" id="cd02947">
    <property type="entry name" value="TRX_family"/>
    <property type="match status" value="1"/>
</dbReference>
<reference evidence="3" key="1">
    <citation type="submission" date="2021-01" db="EMBL/GenBank/DDBJ databases">
        <authorList>
            <person name="Corre E."/>
            <person name="Pelletier E."/>
            <person name="Niang G."/>
            <person name="Scheremetjew M."/>
            <person name="Finn R."/>
            <person name="Kale V."/>
            <person name="Holt S."/>
            <person name="Cochrane G."/>
            <person name="Meng A."/>
            <person name="Brown T."/>
            <person name="Cohen L."/>
        </authorList>
    </citation>
    <scope>NUCLEOTIDE SEQUENCE</scope>
    <source>
        <strain evidence="3">Grunow 1884</strain>
    </source>
</reference>
<dbReference type="InterPro" id="IPR036249">
    <property type="entry name" value="Thioredoxin-like_sf"/>
</dbReference>
<protein>
    <recommendedName>
        <fullName evidence="2">Thioredoxin domain-containing protein</fullName>
    </recommendedName>
</protein>
<organism evidence="3">
    <name type="scientific">Trieres chinensis</name>
    <name type="common">Marine centric diatom</name>
    <name type="synonym">Odontella sinensis</name>
    <dbReference type="NCBI Taxonomy" id="1514140"/>
    <lineage>
        <taxon>Eukaryota</taxon>
        <taxon>Sar</taxon>
        <taxon>Stramenopiles</taxon>
        <taxon>Ochrophyta</taxon>
        <taxon>Bacillariophyta</taxon>
        <taxon>Mediophyceae</taxon>
        <taxon>Biddulphiophycidae</taxon>
        <taxon>Eupodiscales</taxon>
        <taxon>Parodontellaceae</taxon>
        <taxon>Trieres</taxon>
    </lineage>
</organism>
<dbReference type="AlphaFoldDB" id="A0A7S2EAJ4"/>
<proteinExistence type="predicted"/>
<gene>
    <name evidence="3" type="ORF">OSIN01602_LOCUS2863</name>
</gene>
<name>A0A7S2EAJ4_TRICV</name>
<keyword evidence="1" id="KW-0732">Signal</keyword>
<evidence type="ECO:0000259" key="2">
    <source>
        <dbReference type="PROSITE" id="PS51352"/>
    </source>
</evidence>
<accession>A0A7S2EAJ4</accession>
<evidence type="ECO:0000313" key="3">
    <source>
        <dbReference type="EMBL" id="CAD9324468.1"/>
    </source>
</evidence>
<dbReference type="InterPro" id="IPR013766">
    <property type="entry name" value="Thioredoxin_domain"/>
</dbReference>
<dbReference type="GO" id="GO:0005737">
    <property type="term" value="C:cytoplasm"/>
    <property type="evidence" value="ECO:0007669"/>
    <property type="project" value="TreeGrafter"/>
</dbReference>
<dbReference type="PANTHER" id="PTHR45663:SF11">
    <property type="entry name" value="GEO12009P1"/>
    <property type="match status" value="1"/>
</dbReference>
<dbReference type="GO" id="GO:0015035">
    <property type="term" value="F:protein-disulfide reductase activity"/>
    <property type="evidence" value="ECO:0007669"/>
    <property type="project" value="TreeGrafter"/>
</dbReference>
<feature type="chain" id="PRO_5031543497" description="Thioredoxin domain-containing protein" evidence="1">
    <location>
        <begin position="18"/>
        <end position="184"/>
    </location>
</feature>
<dbReference type="EMBL" id="HBGO01005100">
    <property type="protein sequence ID" value="CAD9324468.1"/>
    <property type="molecule type" value="Transcribed_RNA"/>
</dbReference>
<dbReference type="PANTHER" id="PTHR45663">
    <property type="entry name" value="GEO12009P1"/>
    <property type="match status" value="1"/>
</dbReference>
<dbReference type="Pfam" id="PF00085">
    <property type="entry name" value="Thioredoxin"/>
    <property type="match status" value="1"/>
</dbReference>
<evidence type="ECO:0000256" key="1">
    <source>
        <dbReference type="SAM" id="SignalP"/>
    </source>
</evidence>